<name>A0A3E1NQ57_9BACT</name>
<protein>
    <submittedName>
        <fullName evidence="1">DUF1800 domain-containing protein</fullName>
    </submittedName>
</protein>
<keyword evidence="2" id="KW-1185">Reference proteome</keyword>
<dbReference type="EMBL" id="QTJU01000001">
    <property type="protein sequence ID" value="RFM29928.1"/>
    <property type="molecule type" value="Genomic_DNA"/>
</dbReference>
<sequence length="498" mass="56863">MMVTIQQKNLHLLWRAGFGVMAEDLAQINTVATADLYADMEKKSNTRAVHFDVVSNAVKGLLMGVGEEANMQKMQRNLLTPEQRKQIRQRSREDLKNLNMTWLDEMVDSPAQLREKMSLFWHGHFACRDINIYYQQQLLNAIRDNATGYFGDLLTAVSKSASMLGFLNNQQNRKKHPNENFAREVMELFTLGRGHYTEKDIKEAARAFTGWGFNIDGSFVFRRFQHDEEDKTIFGQTGNFDGDDVLKLLLQKRETALFITQKIYRFFVNDIEDSSNIQWLANRFYNSNYHIGSLMRDIFTSEWFYEPKNMGCHIKSPVELMVGIRRTLPMEMENEAVQLVLQRALGQLLFYPPNVAGWPGGKNWIDSSSLMLRLRIPQLIKNQETVYVTPKADDDQQMGMMEQQAGAAVAPQTGKSVAYAPKGGFRINASVNWPVYMKQFDSVGRAQLFDVLQSILLLTPAGSVSETSLITMVSSATRESYIQTITIALMSTPEYQLC</sequence>
<accession>A0A3E1NQ57</accession>
<dbReference type="OrthoDB" id="9772295at2"/>
<evidence type="ECO:0000313" key="2">
    <source>
        <dbReference type="Proteomes" id="UP000261284"/>
    </source>
</evidence>
<comment type="caution">
    <text evidence="1">The sequence shown here is derived from an EMBL/GenBank/DDBJ whole genome shotgun (WGS) entry which is preliminary data.</text>
</comment>
<dbReference type="AlphaFoldDB" id="A0A3E1NQ57"/>
<dbReference type="InterPro" id="IPR014917">
    <property type="entry name" value="DUF1800"/>
</dbReference>
<proteinExistence type="predicted"/>
<gene>
    <name evidence="1" type="ORF">DXN05_02835</name>
</gene>
<evidence type="ECO:0000313" key="1">
    <source>
        <dbReference type="EMBL" id="RFM29928.1"/>
    </source>
</evidence>
<reference evidence="1 2" key="1">
    <citation type="submission" date="2018-08" db="EMBL/GenBank/DDBJ databases">
        <title>Chitinophagaceae sp. K23C18032701, a novel bacterium isolated from forest soil.</title>
        <authorList>
            <person name="Wang C."/>
        </authorList>
    </citation>
    <scope>NUCLEOTIDE SEQUENCE [LARGE SCALE GENOMIC DNA]</scope>
    <source>
        <strain evidence="1 2">K23C18032701</strain>
    </source>
</reference>
<dbReference type="Proteomes" id="UP000261284">
    <property type="component" value="Unassembled WGS sequence"/>
</dbReference>
<organism evidence="1 2">
    <name type="scientific">Deminuibacter soli</name>
    <dbReference type="NCBI Taxonomy" id="2291815"/>
    <lineage>
        <taxon>Bacteria</taxon>
        <taxon>Pseudomonadati</taxon>
        <taxon>Bacteroidota</taxon>
        <taxon>Chitinophagia</taxon>
        <taxon>Chitinophagales</taxon>
        <taxon>Chitinophagaceae</taxon>
        <taxon>Deminuibacter</taxon>
    </lineage>
</organism>
<dbReference type="Pfam" id="PF08811">
    <property type="entry name" value="DUF1800"/>
    <property type="match status" value="1"/>
</dbReference>